<feature type="compositionally biased region" description="Basic and acidic residues" evidence="1">
    <location>
        <begin position="30"/>
        <end position="43"/>
    </location>
</feature>
<dbReference type="Proteomes" id="UP001420932">
    <property type="component" value="Unassembled WGS sequence"/>
</dbReference>
<gene>
    <name evidence="2" type="ORF">Syun_001186</name>
</gene>
<reference evidence="2 3" key="1">
    <citation type="submission" date="2024-01" db="EMBL/GenBank/DDBJ databases">
        <title>Genome assemblies of Stephania.</title>
        <authorList>
            <person name="Yang L."/>
        </authorList>
    </citation>
    <scope>NUCLEOTIDE SEQUENCE [LARGE SCALE GENOMIC DNA]</scope>
    <source>
        <strain evidence="2">YNDBR</strain>
        <tissue evidence="2">Leaf</tissue>
    </source>
</reference>
<evidence type="ECO:0000313" key="3">
    <source>
        <dbReference type="Proteomes" id="UP001420932"/>
    </source>
</evidence>
<dbReference type="EMBL" id="JBBNAF010000001">
    <property type="protein sequence ID" value="KAK9169046.1"/>
    <property type="molecule type" value="Genomic_DNA"/>
</dbReference>
<keyword evidence="3" id="KW-1185">Reference proteome</keyword>
<protein>
    <submittedName>
        <fullName evidence="2">Uncharacterized protein</fullName>
    </submittedName>
</protein>
<evidence type="ECO:0000313" key="2">
    <source>
        <dbReference type="EMBL" id="KAK9169046.1"/>
    </source>
</evidence>
<accession>A0AAP0QAM8</accession>
<feature type="region of interest" description="Disordered" evidence="1">
    <location>
        <begin position="1"/>
        <end position="43"/>
    </location>
</feature>
<organism evidence="2 3">
    <name type="scientific">Stephania yunnanensis</name>
    <dbReference type="NCBI Taxonomy" id="152371"/>
    <lineage>
        <taxon>Eukaryota</taxon>
        <taxon>Viridiplantae</taxon>
        <taxon>Streptophyta</taxon>
        <taxon>Embryophyta</taxon>
        <taxon>Tracheophyta</taxon>
        <taxon>Spermatophyta</taxon>
        <taxon>Magnoliopsida</taxon>
        <taxon>Ranunculales</taxon>
        <taxon>Menispermaceae</taxon>
        <taxon>Menispermoideae</taxon>
        <taxon>Cissampelideae</taxon>
        <taxon>Stephania</taxon>
    </lineage>
</organism>
<sequence length="98" mass="11517">MRAQKTSYRKEKELRRGVGLMEPSSSEATELDKGKGREKESDEIVNKELKKEMKTMKLTGKMEKKVEKEMKKDVEVKEQVEVEVEVKVKMIMKKRGRK</sequence>
<evidence type="ECO:0000256" key="1">
    <source>
        <dbReference type="SAM" id="MobiDB-lite"/>
    </source>
</evidence>
<name>A0AAP0QAM8_9MAGN</name>
<dbReference type="AlphaFoldDB" id="A0AAP0QAM8"/>
<proteinExistence type="predicted"/>
<comment type="caution">
    <text evidence="2">The sequence shown here is derived from an EMBL/GenBank/DDBJ whole genome shotgun (WGS) entry which is preliminary data.</text>
</comment>